<dbReference type="Proteomes" id="UP000688947">
    <property type="component" value="Unassembled WGS sequence"/>
</dbReference>
<protein>
    <submittedName>
        <fullName evidence="3">Uncharacterized protein</fullName>
    </submittedName>
</protein>
<dbReference type="EMBL" id="MJFZ01000770">
    <property type="protein sequence ID" value="RAW25290.1"/>
    <property type="molecule type" value="Genomic_DNA"/>
</dbReference>
<evidence type="ECO:0000313" key="3">
    <source>
        <dbReference type="EMBL" id="RAW25290.1"/>
    </source>
</evidence>
<evidence type="ECO:0000313" key="1">
    <source>
        <dbReference type="EMBL" id="KAG2987253.1"/>
    </source>
</evidence>
<sequence length="157" mass="16917">MSAIPSHGGVSIGMTPSASGYGYGAMPPSALYPPVLAPMIRTLSASGMGSGVLAWAPAPSGVTTSTMSGGYVSQPDVVNRGCQKRCRTDRRISCRRLDTQLGWKVKQACPSQDQDRTLVTHGSLRTGAWKWCWSCWLHSRWYSYGVTNAVKGIAPFY</sequence>
<dbReference type="EMBL" id="JAENGZ010001613">
    <property type="protein sequence ID" value="KAG6947146.1"/>
    <property type="molecule type" value="Genomic_DNA"/>
</dbReference>
<organism evidence="3 4">
    <name type="scientific">Phytophthora cactorum</name>
    <dbReference type="NCBI Taxonomy" id="29920"/>
    <lineage>
        <taxon>Eukaryota</taxon>
        <taxon>Sar</taxon>
        <taxon>Stramenopiles</taxon>
        <taxon>Oomycota</taxon>
        <taxon>Peronosporomycetes</taxon>
        <taxon>Peronosporales</taxon>
        <taxon>Peronosporaceae</taxon>
        <taxon>Phytophthora</taxon>
    </lineage>
</organism>
<name>A0A329RLT1_9STRA</name>
<evidence type="ECO:0000313" key="4">
    <source>
        <dbReference type="Proteomes" id="UP000251314"/>
    </source>
</evidence>
<dbReference type="VEuPathDB" id="FungiDB:PC110_g18293"/>
<dbReference type="AlphaFoldDB" id="A0A329RLT1"/>
<keyword evidence="4" id="KW-1185">Reference proteome</keyword>
<dbReference type="Proteomes" id="UP000251314">
    <property type="component" value="Unassembled WGS sequence"/>
</dbReference>
<reference evidence="3 4" key="1">
    <citation type="submission" date="2018-01" db="EMBL/GenBank/DDBJ databases">
        <title>Draft genome of the strawberry crown rot pathogen Phytophthora cactorum.</title>
        <authorList>
            <person name="Armitage A.D."/>
            <person name="Lysoe E."/>
            <person name="Nellist C.F."/>
            <person name="Harrison R.J."/>
            <person name="Brurberg M.B."/>
        </authorList>
    </citation>
    <scope>NUCLEOTIDE SEQUENCE [LARGE SCALE GENOMIC DNA]</scope>
    <source>
        <strain evidence="3 4">10300</strain>
    </source>
</reference>
<comment type="caution">
    <text evidence="3">The sequence shown here is derived from an EMBL/GenBank/DDBJ whole genome shotgun (WGS) entry which is preliminary data.</text>
</comment>
<evidence type="ECO:0000313" key="2">
    <source>
        <dbReference type="EMBL" id="KAG6947146.1"/>
    </source>
</evidence>
<dbReference type="EMBL" id="RCML01000175">
    <property type="protein sequence ID" value="KAG2987253.1"/>
    <property type="molecule type" value="Genomic_DNA"/>
</dbReference>
<reference evidence="1" key="2">
    <citation type="submission" date="2018-10" db="EMBL/GenBank/DDBJ databases">
        <title>Effector identification in a new, highly contiguous assembly of the strawberry crown rot pathogen Phytophthora cactorum.</title>
        <authorList>
            <person name="Armitage A.D."/>
            <person name="Nellist C.F."/>
            <person name="Bates H."/>
            <person name="Vickerstaff R.J."/>
            <person name="Harrison R.J."/>
        </authorList>
    </citation>
    <scope>NUCLEOTIDE SEQUENCE</scope>
    <source>
        <strain evidence="1">P415</strain>
    </source>
</reference>
<gene>
    <name evidence="2" type="ORF">JG687_00016300</name>
    <name evidence="3" type="ORF">PC110_g18293</name>
    <name evidence="1" type="ORF">PC118_g7391</name>
</gene>
<proteinExistence type="predicted"/>
<dbReference type="OrthoDB" id="10275799at2759"/>
<accession>A0A329RLT1</accession>
<reference evidence="2" key="3">
    <citation type="submission" date="2021-01" db="EMBL/GenBank/DDBJ databases">
        <title>Phytophthora aleatoria, a newly-described species from Pinus radiata is distinct from Phytophthora cactorum isolates based on comparative genomics.</title>
        <authorList>
            <person name="Mcdougal R."/>
            <person name="Panda P."/>
            <person name="Williams N."/>
            <person name="Studholme D.J."/>
        </authorList>
    </citation>
    <scope>NUCLEOTIDE SEQUENCE</scope>
    <source>
        <strain evidence="2">NZFS 3830</strain>
    </source>
</reference>
<dbReference type="Proteomes" id="UP000697107">
    <property type="component" value="Unassembled WGS sequence"/>
</dbReference>